<sequence>MEQDVSANDLTVLFLSSPSRKTPILQQKSSPHPDSPVLWDYHVILLMRNKGASWIFDFDSHLSFPVQAGDYFQKCFYPQDTLSPEHQVYIREISADEYLKTFTSDRSHMLDSEEKPLVRFPPYPPINQNKEETISLMEYLDIEKMQLKA</sequence>
<keyword evidence="10" id="KW-1185">Reference proteome</keyword>
<organism evidence="9 10">
    <name type="scientific">Parendozoicomonas callyspongiae</name>
    <dbReference type="NCBI Taxonomy" id="2942213"/>
    <lineage>
        <taxon>Bacteria</taxon>
        <taxon>Pseudomonadati</taxon>
        <taxon>Pseudomonadota</taxon>
        <taxon>Gammaproteobacteria</taxon>
        <taxon>Oceanospirillales</taxon>
        <taxon>Endozoicomonadaceae</taxon>
        <taxon>Parendozoicomonas</taxon>
    </lineage>
</organism>
<evidence type="ECO:0000256" key="3">
    <source>
        <dbReference type="ARBA" id="ARBA00012718"/>
    </source>
</evidence>
<dbReference type="InterPro" id="IPR023128">
    <property type="entry name" value="Prot_N_Gln_amidohydro_ab_roll"/>
</dbReference>
<evidence type="ECO:0000256" key="5">
    <source>
        <dbReference type="ARBA" id="ARBA00022801"/>
    </source>
</evidence>
<evidence type="ECO:0000256" key="7">
    <source>
        <dbReference type="ARBA" id="ARBA00048768"/>
    </source>
</evidence>
<evidence type="ECO:0000256" key="1">
    <source>
        <dbReference type="ARBA" id="ARBA00008985"/>
    </source>
</evidence>
<dbReference type="InterPro" id="IPR039733">
    <property type="entry name" value="NTAQ1"/>
</dbReference>
<comment type="subunit">
    <text evidence="2">Monomer.</text>
</comment>
<comment type="caution">
    <text evidence="9">The sequence shown here is derived from an EMBL/GenBank/DDBJ whole genome shotgun (WGS) entry which is preliminary data.</text>
</comment>
<dbReference type="Gene3D" id="3.10.620.10">
    <property type="entry name" value="Protein N-terminal glutamine amidohydrolase, alpha beta roll"/>
    <property type="match status" value="1"/>
</dbReference>
<keyword evidence="5" id="KW-0378">Hydrolase</keyword>
<protein>
    <recommendedName>
        <fullName evidence="4">Protein N-terminal glutamine amidohydrolase</fullName>
        <ecNumber evidence="3">3.5.1.122</ecNumber>
    </recommendedName>
    <alternativeName>
        <fullName evidence="6">Protein NH2-terminal glutamine deamidase</fullName>
    </alternativeName>
</protein>
<evidence type="ECO:0000256" key="6">
    <source>
        <dbReference type="ARBA" id="ARBA00029677"/>
    </source>
</evidence>
<feature type="domain" description="Protein N-terminal glutamine amidohydrolase alpha beta roll" evidence="8">
    <location>
        <begin position="3"/>
        <end position="145"/>
    </location>
</feature>
<evidence type="ECO:0000259" key="8">
    <source>
        <dbReference type="Pfam" id="PF09764"/>
    </source>
</evidence>
<evidence type="ECO:0000313" key="9">
    <source>
        <dbReference type="EMBL" id="MCL6270620.1"/>
    </source>
</evidence>
<dbReference type="InterPro" id="IPR037132">
    <property type="entry name" value="N_Gln_amidohydro_ab_roll_sf"/>
</dbReference>
<dbReference type="PANTHER" id="PTHR13035">
    <property type="entry name" value="PROTEIN N-TERMINAL GLUTAMINE AMIDOHYDROLASE"/>
    <property type="match status" value="1"/>
</dbReference>
<dbReference type="EMBL" id="JAMFLX010000015">
    <property type="protein sequence ID" value="MCL6270620.1"/>
    <property type="molecule type" value="Genomic_DNA"/>
</dbReference>
<dbReference type="PANTHER" id="PTHR13035:SF0">
    <property type="entry name" value="PROTEIN N-TERMINAL GLUTAMINE AMIDOHYDROLASE"/>
    <property type="match status" value="1"/>
</dbReference>
<evidence type="ECO:0000256" key="2">
    <source>
        <dbReference type="ARBA" id="ARBA00011245"/>
    </source>
</evidence>
<evidence type="ECO:0000256" key="4">
    <source>
        <dbReference type="ARBA" id="ARBA00021247"/>
    </source>
</evidence>
<accession>A0ABT0PGW3</accession>
<proteinExistence type="inferred from homology"/>
<evidence type="ECO:0000313" key="10">
    <source>
        <dbReference type="Proteomes" id="UP001203338"/>
    </source>
</evidence>
<comment type="similarity">
    <text evidence="1">Belongs to the NTAQ1 family.</text>
</comment>
<dbReference type="Proteomes" id="UP001203338">
    <property type="component" value="Unassembled WGS sequence"/>
</dbReference>
<dbReference type="EC" id="3.5.1.122" evidence="3"/>
<name>A0ABT0PGW3_9GAMM</name>
<dbReference type="Pfam" id="PF09764">
    <property type="entry name" value="Nt_Gln_amidase"/>
    <property type="match status" value="1"/>
</dbReference>
<comment type="catalytic activity">
    <reaction evidence="7">
        <text>N-terminal L-glutaminyl-[protein] + H2O = N-terminal L-glutamyl-[protein] + NH4(+)</text>
        <dbReference type="Rhea" id="RHEA:50680"/>
        <dbReference type="Rhea" id="RHEA-COMP:12668"/>
        <dbReference type="Rhea" id="RHEA-COMP:12777"/>
        <dbReference type="ChEBI" id="CHEBI:15377"/>
        <dbReference type="ChEBI" id="CHEBI:28938"/>
        <dbReference type="ChEBI" id="CHEBI:64721"/>
        <dbReference type="ChEBI" id="CHEBI:64722"/>
        <dbReference type="EC" id="3.5.1.122"/>
    </reaction>
</comment>
<gene>
    <name evidence="9" type="ORF">M3P05_11860</name>
</gene>
<reference evidence="9 10" key="1">
    <citation type="submission" date="2022-05" db="EMBL/GenBank/DDBJ databases">
        <authorList>
            <person name="Park J.-S."/>
        </authorList>
    </citation>
    <scope>NUCLEOTIDE SEQUENCE [LARGE SCALE GENOMIC DNA]</scope>
    <source>
        <strain evidence="9 10">2012CJ34-2</strain>
    </source>
</reference>